<keyword evidence="1" id="KW-0496">Mitochondrion</keyword>
<dbReference type="GO" id="GO:0004519">
    <property type="term" value="F:endonuclease activity"/>
    <property type="evidence" value="ECO:0007669"/>
    <property type="project" value="UniProtKB-KW"/>
</dbReference>
<keyword evidence="1" id="KW-0540">Nuclease</keyword>
<protein>
    <submittedName>
        <fullName evidence="2">DNA polymerase</fullName>
    </submittedName>
    <submittedName>
        <fullName evidence="1">LAGLIDADG homing endonuclease</fullName>
    </submittedName>
</protein>
<name>A0A386TYD0_9AGAR</name>
<organism evidence="1">
    <name type="scientific">Termitomyces sp</name>
    <dbReference type="NCBI Taxonomy" id="1916073"/>
    <lineage>
        <taxon>Eukaryota</taxon>
        <taxon>Fungi</taxon>
        <taxon>Dikarya</taxon>
        <taxon>Basidiomycota</taxon>
        <taxon>Agaricomycotina</taxon>
        <taxon>Agaricomycetes</taxon>
        <taxon>Agaricomycetidae</taxon>
        <taxon>Agaricales</taxon>
        <taxon>Tricholomatineae</taxon>
        <taxon>Lyophyllaceae</taxon>
        <taxon>Termitomyces</taxon>
    </lineage>
</organism>
<keyword evidence="1" id="KW-0255">Endonuclease</keyword>
<reference evidence="1" key="1">
    <citation type="submission" date="2018-08" db="EMBL/GenBank/DDBJ databases">
        <title>Comparative mitochondrial genomics of the basidiomycete Termitomyces.</title>
        <authorList>
            <person name="Nieuwenhuis M."/>
        </authorList>
    </citation>
    <scope>NUCLEOTIDE SEQUENCE</scope>
    <source>
        <strain evidence="1">Mi166</strain>
    </source>
</reference>
<evidence type="ECO:0000313" key="2">
    <source>
        <dbReference type="EMBL" id="AYE93255.1"/>
    </source>
</evidence>
<sequence>MNKKISSIFKLVIVPFHELTEIKFYNILMLNLQLRSTNSIMFQYTSYTDSQQYMLGPQVGVVVKDSHNISYYRNLYEHFNETLNLLMERYFIDYPEFIVFRFRILQVEEDTQVMKKNFSTLNFNKKVLKLGEIKKSFNGNILPFTFNEKHFGNLLEGNLREKYLSELIALLVQNPMPFYNTKEGLRSSLRTP</sequence>
<dbReference type="EMBL" id="MH725795">
    <property type="protein sequence ID" value="AYE93237.1"/>
    <property type="molecule type" value="Genomic_DNA"/>
</dbReference>
<dbReference type="AlphaFoldDB" id="A0A386TYD0"/>
<accession>A0A386TYD0</accession>
<evidence type="ECO:0000313" key="1">
    <source>
        <dbReference type="EMBL" id="AYE93237.1"/>
    </source>
</evidence>
<dbReference type="EMBL" id="MH725795">
    <property type="protein sequence ID" value="AYE93255.1"/>
    <property type="molecule type" value="Genomic_DNA"/>
</dbReference>
<proteinExistence type="predicted"/>
<gene>
    <name evidence="2" type="ORF">C0995_000065</name>
    <name evidence="1" type="ORF">C0995_000070</name>
</gene>
<geneLocation type="mitochondrion" evidence="1"/>
<keyword evidence="1" id="KW-0378">Hydrolase</keyword>